<organism evidence="3 4">
    <name type="scientific">Zingiber officinale</name>
    <name type="common">Ginger</name>
    <name type="synonym">Amomum zingiber</name>
    <dbReference type="NCBI Taxonomy" id="94328"/>
    <lineage>
        <taxon>Eukaryota</taxon>
        <taxon>Viridiplantae</taxon>
        <taxon>Streptophyta</taxon>
        <taxon>Embryophyta</taxon>
        <taxon>Tracheophyta</taxon>
        <taxon>Spermatophyta</taxon>
        <taxon>Magnoliopsida</taxon>
        <taxon>Liliopsida</taxon>
        <taxon>Zingiberales</taxon>
        <taxon>Zingiberaceae</taxon>
        <taxon>Zingiber</taxon>
    </lineage>
</organism>
<feature type="compositionally biased region" description="Basic and acidic residues" evidence="1">
    <location>
        <begin position="17"/>
        <end position="32"/>
    </location>
</feature>
<gene>
    <name evidence="3" type="ORF">ZIOFF_066356</name>
</gene>
<evidence type="ECO:0008006" key="5">
    <source>
        <dbReference type="Google" id="ProtNLM"/>
    </source>
</evidence>
<feature type="region of interest" description="Disordered" evidence="1">
    <location>
        <begin position="1"/>
        <end position="77"/>
    </location>
</feature>
<dbReference type="Proteomes" id="UP000734854">
    <property type="component" value="Unassembled WGS sequence"/>
</dbReference>
<evidence type="ECO:0000313" key="4">
    <source>
        <dbReference type="Proteomes" id="UP000734854"/>
    </source>
</evidence>
<keyword evidence="2" id="KW-0812">Transmembrane</keyword>
<dbReference type="EMBL" id="JACMSC010000018">
    <property type="protein sequence ID" value="KAG6477104.1"/>
    <property type="molecule type" value="Genomic_DNA"/>
</dbReference>
<evidence type="ECO:0000256" key="1">
    <source>
        <dbReference type="SAM" id="MobiDB-lite"/>
    </source>
</evidence>
<accession>A0A8J5K7N5</accession>
<dbReference type="AlphaFoldDB" id="A0A8J5K7N5"/>
<reference evidence="3 4" key="1">
    <citation type="submission" date="2020-08" db="EMBL/GenBank/DDBJ databases">
        <title>Plant Genome Project.</title>
        <authorList>
            <person name="Zhang R.-G."/>
        </authorList>
    </citation>
    <scope>NUCLEOTIDE SEQUENCE [LARGE SCALE GENOMIC DNA]</scope>
    <source>
        <tissue evidence="3">Rhizome</tissue>
    </source>
</reference>
<sequence>MVAAEGKRARANRRKREREARKRTMSEEEGRSKGQYGTFQGAPDYAQPAIGFPQPVPPPGLTTSRHAHPPPPQNPGPPYYVQVYQAVPGYAPVEGRPVRLPRLACCGLGIGWLLFILGFFLAAIPWYVGAFIMLCVRVDYREKPGLVACTIAVSQIC</sequence>
<keyword evidence="2" id="KW-0472">Membrane</keyword>
<keyword evidence="4" id="KW-1185">Reference proteome</keyword>
<feature type="transmembrane region" description="Helical" evidence="2">
    <location>
        <begin position="110"/>
        <end position="136"/>
    </location>
</feature>
<evidence type="ECO:0000256" key="2">
    <source>
        <dbReference type="SAM" id="Phobius"/>
    </source>
</evidence>
<proteinExistence type="predicted"/>
<dbReference type="InterPro" id="IPR044804">
    <property type="entry name" value="Ribosomal_eL20z-like"/>
</dbReference>
<dbReference type="PANTHER" id="PTHR46631:SF27">
    <property type="entry name" value="OS05G0564800 PROTEIN"/>
    <property type="match status" value="1"/>
</dbReference>
<keyword evidence="2" id="KW-1133">Transmembrane helix</keyword>
<name>A0A8J5K7N5_ZINOF</name>
<comment type="caution">
    <text evidence="3">The sequence shown here is derived from an EMBL/GenBank/DDBJ whole genome shotgun (WGS) entry which is preliminary data.</text>
</comment>
<protein>
    <recommendedName>
        <fullName evidence="5">60S ribosomal protein L18a-like protein</fullName>
    </recommendedName>
</protein>
<evidence type="ECO:0000313" key="3">
    <source>
        <dbReference type="EMBL" id="KAG6477104.1"/>
    </source>
</evidence>
<dbReference type="PANTHER" id="PTHR46631">
    <property type="entry name" value="60S RIBOSOMAL PROTEIN L18A-LIKE"/>
    <property type="match status" value="1"/>
</dbReference>